<reference evidence="2 3" key="1">
    <citation type="submission" date="2019-08" db="EMBL/GenBank/DDBJ databases">
        <authorList>
            <person name="Peeters C."/>
        </authorList>
    </citation>
    <scope>NUCLEOTIDE SEQUENCE [LARGE SCALE GENOMIC DNA]</scope>
    <source>
        <strain evidence="2 3">LMG 31121</strain>
    </source>
</reference>
<feature type="compositionally biased region" description="Gly residues" evidence="1">
    <location>
        <begin position="122"/>
        <end position="131"/>
    </location>
</feature>
<evidence type="ECO:0000313" key="2">
    <source>
        <dbReference type="EMBL" id="VVE84665.1"/>
    </source>
</evidence>
<evidence type="ECO:0000313" key="3">
    <source>
        <dbReference type="Proteomes" id="UP000335538"/>
    </source>
</evidence>
<feature type="region of interest" description="Disordered" evidence="1">
    <location>
        <begin position="182"/>
        <end position="226"/>
    </location>
</feature>
<feature type="region of interest" description="Disordered" evidence="1">
    <location>
        <begin position="35"/>
        <end position="63"/>
    </location>
</feature>
<protein>
    <submittedName>
        <fullName evidence="2">Uncharacterized protein</fullName>
    </submittedName>
</protein>
<accession>A0A5E5BI03</accession>
<feature type="compositionally biased region" description="Basic residues" evidence="1">
    <location>
        <begin position="105"/>
        <end position="117"/>
    </location>
</feature>
<dbReference type="AlphaFoldDB" id="A0A5E5BI03"/>
<proteinExistence type="predicted"/>
<gene>
    <name evidence="2" type="ORF">PSP31121_04865</name>
</gene>
<sequence length="348" mass="35829">MGARWACARCAPSSQSAFCHPRAIGRAARFPSRFGATRRPRASAQGAGDEWLGRGHRRALSGGGHARAAGRRIGRQQAWCGVVVGESFFAWPAAFARSGDARPQRLGRARRRQRQSRCRGSVGQGVKGRGGPAPNTGADTRGGPAPGGAWRGAAVAASAASAGAALPRATFLGEDRGQMLSARAGDTPLPENDPVLRDPGGSRGLRRVLGPLAVPRGTPGWGNARAPQRGEGGAHLGAGARHYTAILAARAGRVGRASSPSSTMRIGVAGLPRSGHPEILLTKPRFPGGTQGAPPRRRGIRLTRDRGNSRQKSTGGGGPSRRPAPGGSDGRRAVATRPAPSGPPRARA</sequence>
<feature type="region of interest" description="Disordered" evidence="1">
    <location>
        <begin position="100"/>
        <end position="149"/>
    </location>
</feature>
<dbReference type="EMBL" id="CABPSR010000019">
    <property type="protein sequence ID" value="VVE84665.1"/>
    <property type="molecule type" value="Genomic_DNA"/>
</dbReference>
<name>A0A5E5BI03_9BURK</name>
<organism evidence="2 3">
    <name type="scientific">Pandoraea sputorum</name>
    <dbReference type="NCBI Taxonomy" id="93222"/>
    <lineage>
        <taxon>Bacteria</taxon>
        <taxon>Pseudomonadati</taxon>
        <taxon>Pseudomonadota</taxon>
        <taxon>Betaproteobacteria</taxon>
        <taxon>Burkholderiales</taxon>
        <taxon>Burkholderiaceae</taxon>
        <taxon>Pandoraea</taxon>
    </lineage>
</organism>
<feature type="region of interest" description="Disordered" evidence="1">
    <location>
        <begin position="256"/>
        <end position="348"/>
    </location>
</feature>
<dbReference type="Proteomes" id="UP000335538">
    <property type="component" value="Unassembled WGS sequence"/>
</dbReference>
<evidence type="ECO:0000256" key="1">
    <source>
        <dbReference type="SAM" id="MobiDB-lite"/>
    </source>
</evidence>